<feature type="transmembrane region" description="Helical" evidence="8">
    <location>
        <begin position="328"/>
        <end position="346"/>
    </location>
</feature>
<feature type="transmembrane region" description="Helical" evidence="8">
    <location>
        <begin position="208"/>
        <end position="231"/>
    </location>
</feature>
<keyword evidence="2" id="KW-0813">Transport</keyword>
<dbReference type="InterPro" id="IPR005018">
    <property type="entry name" value="DOMON_domain"/>
</dbReference>
<keyword evidence="4 9" id="KW-0732">Signal</keyword>
<evidence type="ECO:0000256" key="7">
    <source>
        <dbReference type="ARBA" id="ARBA00023136"/>
    </source>
</evidence>
<gene>
    <name evidence="12" type="ORF">OXX778_LOCUS4247</name>
</gene>
<dbReference type="Gene3D" id="1.20.120.1770">
    <property type="match status" value="1"/>
</dbReference>
<evidence type="ECO:0000256" key="5">
    <source>
        <dbReference type="ARBA" id="ARBA00022982"/>
    </source>
</evidence>
<dbReference type="PROSITE" id="PS50836">
    <property type="entry name" value="DOMON"/>
    <property type="match status" value="1"/>
</dbReference>
<evidence type="ECO:0000256" key="1">
    <source>
        <dbReference type="ARBA" id="ARBA00004370"/>
    </source>
</evidence>
<dbReference type="SMART" id="SM00665">
    <property type="entry name" value="B561"/>
    <property type="match status" value="1"/>
</dbReference>
<feature type="signal peptide" evidence="9">
    <location>
        <begin position="1"/>
        <end position="18"/>
    </location>
</feature>
<dbReference type="AlphaFoldDB" id="A0A813PWY6"/>
<dbReference type="GO" id="GO:0016020">
    <property type="term" value="C:membrane"/>
    <property type="evidence" value="ECO:0007669"/>
    <property type="project" value="UniProtKB-SubCell"/>
</dbReference>
<proteinExistence type="predicted"/>
<dbReference type="PANTHER" id="PTHR23130:SF171">
    <property type="entry name" value="OS01G0895300 PROTEIN"/>
    <property type="match status" value="1"/>
</dbReference>
<sequence>MNVRIVLFLAINLSLIYALDIYETNDCNTRYGCFFNPKGCVGKSCDFIAKWIKKDDHLQFIIGAKFEKLKSNWVAVAFSHDATMGDDSVVACKYKSDKEISVESYFNDGKMPVLLNENNPSEGLKNSSITIDQNFLICSFERSKTVSNFKNFFDLNQNYYLLMAKGKLDKEGSLNPHGKNKIESHSIIDFNKAEEVKSIAVSTDLVKIHAVLMVLAWSFMSTLGVLFARYYKYIFPGVKLGGVQFWFTIHRSFMAGVCLLTLVAFGFIFAFKNWKWTDPSSRVNFMHSIFGIVTITLCLVQPIMAFFRPDKGEQNRPIFNWAHRSVGIIAYISSTVAVFLGVLIFVENYHWVLLLSWIVWLLLLIVVLEVINSRIVANDRVQHADSAGMNIEKNKMEKSNAKSYFLVMHLIVSAAWTISLILAILELF</sequence>
<dbReference type="CDD" id="cd08760">
    <property type="entry name" value="Cyt_b561_FRRS1_like"/>
    <property type="match status" value="1"/>
</dbReference>
<evidence type="ECO:0000259" key="11">
    <source>
        <dbReference type="PROSITE" id="PS50939"/>
    </source>
</evidence>
<protein>
    <recommendedName>
        <fullName evidence="14">Ferric-chelate reductase 1</fullName>
    </recommendedName>
</protein>
<feature type="domain" description="DOMON" evidence="10">
    <location>
        <begin position="45"/>
        <end position="166"/>
    </location>
</feature>
<feature type="transmembrane region" description="Helical" evidence="8">
    <location>
        <begin position="252"/>
        <end position="271"/>
    </location>
</feature>
<evidence type="ECO:0000256" key="6">
    <source>
        <dbReference type="ARBA" id="ARBA00022989"/>
    </source>
</evidence>
<evidence type="ECO:0000259" key="10">
    <source>
        <dbReference type="PROSITE" id="PS50836"/>
    </source>
</evidence>
<evidence type="ECO:0000256" key="8">
    <source>
        <dbReference type="SAM" id="Phobius"/>
    </source>
</evidence>
<evidence type="ECO:0000313" key="12">
    <source>
        <dbReference type="EMBL" id="CAF0757395.1"/>
    </source>
</evidence>
<dbReference type="EMBL" id="CAJNOC010000408">
    <property type="protein sequence ID" value="CAF0757395.1"/>
    <property type="molecule type" value="Genomic_DNA"/>
</dbReference>
<organism evidence="12 13">
    <name type="scientific">Brachionus calyciflorus</name>
    <dbReference type="NCBI Taxonomy" id="104777"/>
    <lineage>
        <taxon>Eukaryota</taxon>
        <taxon>Metazoa</taxon>
        <taxon>Spiralia</taxon>
        <taxon>Gnathifera</taxon>
        <taxon>Rotifera</taxon>
        <taxon>Eurotatoria</taxon>
        <taxon>Monogononta</taxon>
        <taxon>Pseudotrocha</taxon>
        <taxon>Ploima</taxon>
        <taxon>Brachionidae</taxon>
        <taxon>Brachionus</taxon>
    </lineage>
</organism>
<evidence type="ECO:0000256" key="4">
    <source>
        <dbReference type="ARBA" id="ARBA00022729"/>
    </source>
</evidence>
<keyword evidence="7 8" id="KW-0472">Membrane</keyword>
<keyword evidence="3 8" id="KW-0812">Transmembrane</keyword>
<name>A0A813PWY6_9BILA</name>
<dbReference type="Pfam" id="PF03351">
    <property type="entry name" value="DOMON"/>
    <property type="match status" value="1"/>
</dbReference>
<evidence type="ECO:0000313" key="13">
    <source>
        <dbReference type="Proteomes" id="UP000663879"/>
    </source>
</evidence>
<feature type="transmembrane region" description="Helical" evidence="8">
    <location>
        <begin position="352"/>
        <end position="371"/>
    </location>
</feature>
<comment type="subcellular location">
    <subcellularLocation>
        <location evidence="1">Membrane</location>
    </subcellularLocation>
</comment>
<evidence type="ECO:0000256" key="9">
    <source>
        <dbReference type="SAM" id="SignalP"/>
    </source>
</evidence>
<dbReference type="CDD" id="cd09628">
    <property type="entry name" value="DOMON_SDR_2_like"/>
    <property type="match status" value="1"/>
</dbReference>
<feature type="transmembrane region" description="Helical" evidence="8">
    <location>
        <begin position="403"/>
        <end position="425"/>
    </location>
</feature>
<feature type="transmembrane region" description="Helical" evidence="8">
    <location>
        <begin position="283"/>
        <end position="307"/>
    </location>
</feature>
<accession>A0A813PWY6</accession>
<feature type="chain" id="PRO_5032446397" description="Ferric-chelate reductase 1" evidence="9">
    <location>
        <begin position="19"/>
        <end position="428"/>
    </location>
</feature>
<dbReference type="PROSITE" id="PS50939">
    <property type="entry name" value="CYTOCHROME_B561"/>
    <property type="match status" value="1"/>
</dbReference>
<dbReference type="Proteomes" id="UP000663879">
    <property type="component" value="Unassembled WGS sequence"/>
</dbReference>
<feature type="domain" description="Cytochrome b561" evidence="11">
    <location>
        <begin position="171"/>
        <end position="378"/>
    </location>
</feature>
<dbReference type="OrthoDB" id="2419613at2759"/>
<dbReference type="SMART" id="SM00664">
    <property type="entry name" value="DoH"/>
    <property type="match status" value="1"/>
</dbReference>
<keyword evidence="6 8" id="KW-1133">Transmembrane helix</keyword>
<evidence type="ECO:0000256" key="2">
    <source>
        <dbReference type="ARBA" id="ARBA00022448"/>
    </source>
</evidence>
<comment type="caution">
    <text evidence="12">The sequence shown here is derived from an EMBL/GenBank/DDBJ whole genome shotgun (WGS) entry which is preliminary data.</text>
</comment>
<reference evidence="12" key="1">
    <citation type="submission" date="2021-02" db="EMBL/GenBank/DDBJ databases">
        <authorList>
            <person name="Nowell W R."/>
        </authorList>
    </citation>
    <scope>NUCLEOTIDE SEQUENCE</scope>
    <source>
        <strain evidence="12">Ploen Becks lab</strain>
    </source>
</reference>
<evidence type="ECO:0008006" key="14">
    <source>
        <dbReference type="Google" id="ProtNLM"/>
    </source>
</evidence>
<dbReference type="PANTHER" id="PTHR23130">
    <property type="entry name" value="CYTOCHROME B561 AND DOMON DOMAIN-CONTAINING PROTEIN"/>
    <property type="match status" value="1"/>
</dbReference>
<keyword evidence="13" id="KW-1185">Reference proteome</keyword>
<dbReference type="Pfam" id="PF03188">
    <property type="entry name" value="Cytochrom_B561"/>
    <property type="match status" value="1"/>
</dbReference>
<dbReference type="InterPro" id="IPR006593">
    <property type="entry name" value="Cyt_b561/ferric_Rdtase_TM"/>
</dbReference>
<evidence type="ECO:0000256" key="3">
    <source>
        <dbReference type="ARBA" id="ARBA00022692"/>
    </source>
</evidence>
<keyword evidence="5" id="KW-0249">Electron transport</keyword>